<gene>
    <name evidence="2" type="ORF">PLBR_LOCUS2124</name>
</gene>
<accession>A0A3P3Y400</accession>
<dbReference type="Gene3D" id="3.40.525.10">
    <property type="entry name" value="CRAL-TRIO lipid binding domain"/>
    <property type="match status" value="1"/>
</dbReference>
<dbReference type="SUPFAM" id="SSF52087">
    <property type="entry name" value="CRAL/TRIO domain"/>
    <property type="match status" value="1"/>
</dbReference>
<dbReference type="InterPro" id="IPR001251">
    <property type="entry name" value="CRAL-TRIO_dom"/>
</dbReference>
<evidence type="ECO:0000313" key="3">
    <source>
        <dbReference type="Proteomes" id="UP000290189"/>
    </source>
</evidence>
<dbReference type="GO" id="GO:1902936">
    <property type="term" value="F:phosphatidylinositol bisphosphate binding"/>
    <property type="evidence" value="ECO:0007669"/>
    <property type="project" value="TreeGrafter"/>
</dbReference>
<dbReference type="InterPro" id="IPR036865">
    <property type="entry name" value="CRAL-TRIO_dom_sf"/>
</dbReference>
<feature type="domain" description="CRAL-TRIO" evidence="1">
    <location>
        <begin position="108"/>
        <end position="195"/>
    </location>
</feature>
<organism evidence="2 3">
    <name type="scientific">Plasmodiophora brassicae</name>
    <name type="common">Clubroot disease agent</name>
    <dbReference type="NCBI Taxonomy" id="37360"/>
    <lineage>
        <taxon>Eukaryota</taxon>
        <taxon>Sar</taxon>
        <taxon>Rhizaria</taxon>
        <taxon>Endomyxa</taxon>
        <taxon>Phytomyxea</taxon>
        <taxon>Plasmodiophorida</taxon>
        <taxon>Plasmodiophoridae</taxon>
        <taxon>Plasmodiophora</taxon>
    </lineage>
</organism>
<evidence type="ECO:0000259" key="1">
    <source>
        <dbReference type="Pfam" id="PF00650"/>
    </source>
</evidence>
<name>A0A3P3Y400_PLABS</name>
<reference evidence="2 3" key="1">
    <citation type="submission" date="2018-03" db="EMBL/GenBank/DDBJ databases">
        <authorList>
            <person name="Fogelqvist J."/>
        </authorList>
    </citation>
    <scope>NUCLEOTIDE SEQUENCE [LARGE SCALE GENOMIC DNA]</scope>
</reference>
<dbReference type="AlphaFoldDB" id="A0A3P3Y400"/>
<keyword evidence="2" id="KW-0496">Mitochondrion</keyword>
<dbReference type="PANTHER" id="PTHR10174:SF208">
    <property type="entry name" value="CRAL-TRIO DOMAIN-CONTAINING PROTEIN DDB_G0278031"/>
    <property type="match status" value="1"/>
</dbReference>
<dbReference type="InterPro" id="IPR036273">
    <property type="entry name" value="CRAL/TRIO_N_dom_sf"/>
</dbReference>
<evidence type="ECO:0000313" key="2">
    <source>
        <dbReference type="EMBL" id="SPQ94909.1"/>
    </source>
</evidence>
<dbReference type="PANTHER" id="PTHR10174">
    <property type="entry name" value="ALPHA-TOCOPHEROL TRANSFER PROTEIN-RELATED"/>
    <property type="match status" value="1"/>
</dbReference>
<dbReference type="SUPFAM" id="SSF46938">
    <property type="entry name" value="CRAL/TRIO N-terminal domain"/>
    <property type="match status" value="1"/>
</dbReference>
<dbReference type="EMBL" id="OVEO01000003">
    <property type="protein sequence ID" value="SPQ94909.1"/>
    <property type="molecule type" value="Genomic_DNA"/>
</dbReference>
<sequence>MDYPANTLSPLDLQAKALTELNETEDCRRQGLAFLRDAIAEPKYDGLFAYHEARRDLFLLAFLRWRKFDCRRALRSLVRFSRFRTAHPAFFTGNVHNLALFMDHGMIRILPKRTPQGCAIAVCDWALFNRDRFTYEDEMRAVVQLALSLISSVQTQVAGVVLIENLHGFRMPPMAEVLKTMELVQGCLPLRLHRIPIRLFLFRTSQPEL</sequence>
<dbReference type="Pfam" id="PF00650">
    <property type="entry name" value="CRAL_TRIO"/>
    <property type="match status" value="1"/>
</dbReference>
<geneLocation type="mitochondrion" evidence="2"/>
<proteinExistence type="predicted"/>
<dbReference type="Gene3D" id="1.10.8.20">
    <property type="entry name" value="N-terminal domain of phosphatidylinositol transfer protein sec14p"/>
    <property type="match status" value="1"/>
</dbReference>
<dbReference type="GO" id="GO:0016020">
    <property type="term" value="C:membrane"/>
    <property type="evidence" value="ECO:0007669"/>
    <property type="project" value="TreeGrafter"/>
</dbReference>
<dbReference type="Proteomes" id="UP000290189">
    <property type="component" value="Unassembled WGS sequence"/>
</dbReference>
<protein>
    <recommendedName>
        <fullName evidence="1">CRAL-TRIO domain-containing protein</fullName>
    </recommendedName>
</protein>